<comment type="similarity">
    <text evidence="1">Belongs to the Gfa family.</text>
</comment>
<dbReference type="EMBL" id="CP086714">
    <property type="protein sequence ID" value="WOO78070.1"/>
    <property type="molecule type" value="Genomic_DNA"/>
</dbReference>
<dbReference type="PANTHER" id="PTHR33337:SF30">
    <property type="entry name" value="DUF636 DOMAIN PROTEIN (AFU_ORTHOLOGUE AFUA_1G03180)"/>
    <property type="match status" value="1"/>
</dbReference>
<reference evidence="6" key="1">
    <citation type="submission" date="2023-10" db="EMBL/GenBank/DDBJ databases">
        <authorList>
            <person name="Noh H."/>
        </authorList>
    </citation>
    <scope>NUCLEOTIDE SEQUENCE</scope>
    <source>
        <strain evidence="6">DUCC4014</strain>
    </source>
</reference>
<dbReference type="PROSITE" id="PS51891">
    <property type="entry name" value="CENP_V_GFA"/>
    <property type="match status" value="1"/>
</dbReference>
<dbReference type="PANTHER" id="PTHR33337">
    <property type="entry name" value="GFA DOMAIN-CONTAINING PROTEIN"/>
    <property type="match status" value="1"/>
</dbReference>
<evidence type="ECO:0000313" key="7">
    <source>
        <dbReference type="Proteomes" id="UP000827549"/>
    </source>
</evidence>
<dbReference type="RefSeq" id="XP_062624102.1">
    <property type="nucleotide sequence ID" value="XM_062768118.1"/>
</dbReference>
<dbReference type="GO" id="GO:0046872">
    <property type="term" value="F:metal ion binding"/>
    <property type="evidence" value="ECO:0007669"/>
    <property type="project" value="UniProtKB-KW"/>
</dbReference>
<feature type="domain" description="CENP-V/GFA" evidence="5">
    <location>
        <begin position="6"/>
        <end position="139"/>
    </location>
</feature>
<keyword evidence="2" id="KW-0479">Metal-binding</keyword>
<name>A0AAF0Y181_9TREE</name>
<evidence type="ECO:0000256" key="2">
    <source>
        <dbReference type="ARBA" id="ARBA00022723"/>
    </source>
</evidence>
<dbReference type="GeneID" id="87804878"/>
<sequence length="145" mass="15750">MSTSPRKGSCLCRAIEFELHDASTAGVLCYCTNCRKTTSDRLRSYNIATKPDAVVVTKGSPSVYHDTTTKSALPMARYFCGSCGSPLWSDPQSAPGARYVKVGALDDAPEVKLAAEVFVDYALAHEPIPKEQFGQRHFDSNKNAV</sequence>
<dbReference type="SUPFAM" id="SSF51316">
    <property type="entry name" value="Mss4-like"/>
    <property type="match status" value="1"/>
</dbReference>
<dbReference type="AlphaFoldDB" id="A0AAF0Y181"/>
<dbReference type="InterPro" id="IPR011057">
    <property type="entry name" value="Mss4-like_sf"/>
</dbReference>
<keyword evidence="3" id="KW-0862">Zinc</keyword>
<keyword evidence="4" id="KW-0456">Lyase</keyword>
<evidence type="ECO:0000313" key="6">
    <source>
        <dbReference type="EMBL" id="WOO78070.1"/>
    </source>
</evidence>
<dbReference type="Gene3D" id="3.90.1590.10">
    <property type="entry name" value="glutathione-dependent formaldehyde- activating enzyme (gfa)"/>
    <property type="match status" value="1"/>
</dbReference>
<dbReference type="GO" id="GO:0016846">
    <property type="term" value="F:carbon-sulfur lyase activity"/>
    <property type="evidence" value="ECO:0007669"/>
    <property type="project" value="InterPro"/>
</dbReference>
<accession>A0AAF0Y181</accession>
<dbReference type="Proteomes" id="UP000827549">
    <property type="component" value="Chromosome 1"/>
</dbReference>
<organism evidence="6 7">
    <name type="scientific">Vanrija pseudolonga</name>
    <dbReference type="NCBI Taxonomy" id="143232"/>
    <lineage>
        <taxon>Eukaryota</taxon>
        <taxon>Fungi</taxon>
        <taxon>Dikarya</taxon>
        <taxon>Basidiomycota</taxon>
        <taxon>Agaricomycotina</taxon>
        <taxon>Tremellomycetes</taxon>
        <taxon>Trichosporonales</taxon>
        <taxon>Trichosporonaceae</taxon>
        <taxon>Vanrija</taxon>
    </lineage>
</organism>
<dbReference type="Pfam" id="PF04828">
    <property type="entry name" value="GFA"/>
    <property type="match status" value="1"/>
</dbReference>
<dbReference type="InterPro" id="IPR006913">
    <property type="entry name" value="CENP-V/GFA"/>
</dbReference>
<protein>
    <recommendedName>
        <fullName evidence="5">CENP-V/GFA domain-containing protein</fullName>
    </recommendedName>
</protein>
<keyword evidence="7" id="KW-1185">Reference proteome</keyword>
<evidence type="ECO:0000256" key="4">
    <source>
        <dbReference type="ARBA" id="ARBA00023239"/>
    </source>
</evidence>
<gene>
    <name evidence="6" type="ORF">LOC62_01G001623</name>
</gene>
<evidence type="ECO:0000259" key="5">
    <source>
        <dbReference type="PROSITE" id="PS51891"/>
    </source>
</evidence>
<evidence type="ECO:0000256" key="1">
    <source>
        <dbReference type="ARBA" id="ARBA00005495"/>
    </source>
</evidence>
<proteinExistence type="inferred from homology"/>
<evidence type="ECO:0000256" key="3">
    <source>
        <dbReference type="ARBA" id="ARBA00022833"/>
    </source>
</evidence>